<keyword evidence="10" id="KW-1185">Reference proteome</keyword>
<keyword evidence="5" id="KW-0611">Plant defense</keyword>
<dbReference type="CDD" id="cd14798">
    <property type="entry name" value="RX-CC_like"/>
    <property type="match status" value="1"/>
</dbReference>
<gene>
    <name evidence="9" type="ORF">EJB05_10273</name>
</gene>
<evidence type="ECO:0000256" key="6">
    <source>
        <dbReference type="SAM" id="Coils"/>
    </source>
</evidence>
<dbReference type="Pfam" id="PF18052">
    <property type="entry name" value="Rx_N"/>
    <property type="match status" value="1"/>
</dbReference>
<evidence type="ECO:0000256" key="4">
    <source>
        <dbReference type="ARBA" id="ARBA00022741"/>
    </source>
</evidence>
<evidence type="ECO:0000256" key="2">
    <source>
        <dbReference type="ARBA" id="ARBA00022614"/>
    </source>
</evidence>
<dbReference type="Proteomes" id="UP000324897">
    <property type="component" value="Unassembled WGS sequence"/>
</dbReference>
<feature type="coiled-coil region" evidence="6">
    <location>
        <begin position="86"/>
        <end position="143"/>
    </location>
</feature>
<evidence type="ECO:0000259" key="7">
    <source>
        <dbReference type="Pfam" id="PF00931"/>
    </source>
</evidence>
<dbReference type="Pfam" id="PF00931">
    <property type="entry name" value="NB-ARC"/>
    <property type="match status" value="1"/>
</dbReference>
<dbReference type="Gramene" id="TVU43780">
    <property type="protein sequence ID" value="TVU43780"/>
    <property type="gene ID" value="EJB05_10273"/>
</dbReference>
<dbReference type="Gene3D" id="1.20.5.4130">
    <property type="match status" value="1"/>
</dbReference>
<dbReference type="PANTHER" id="PTHR19338:SF65">
    <property type="entry name" value="OS06G0163900 PROTEIN"/>
    <property type="match status" value="1"/>
</dbReference>
<evidence type="ECO:0000259" key="8">
    <source>
        <dbReference type="Pfam" id="PF18052"/>
    </source>
</evidence>
<accession>A0A5J9W8R0</accession>
<dbReference type="GO" id="GO:0043531">
    <property type="term" value="F:ADP binding"/>
    <property type="evidence" value="ECO:0007669"/>
    <property type="project" value="InterPro"/>
</dbReference>
<evidence type="ECO:0000256" key="5">
    <source>
        <dbReference type="ARBA" id="ARBA00022821"/>
    </source>
</evidence>
<feature type="domain" description="NB-ARC" evidence="7">
    <location>
        <begin position="176"/>
        <end position="315"/>
    </location>
</feature>
<organism evidence="9 10">
    <name type="scientific">Eragrostis curvula</name>
    <name type="common">weeping love grass</name>
    <dbReference type="NCBI Taxonomy" id="38414"/>
    <lineage>
        <taxon>Eukaryota</taxon>
        <taxon>Viridiplantae</taxon>
        <taxon>Streptophyta</taxon>
        <taxon>Embryophyta</taxon>
        <taxon>Tracheophyta</taxon>
        <taxon>Spermatophyta</taxon>
        <taxon>Magnoliopsida</taxon>
        <taxon>Liliopsida</taxon>
        <taxon>Poales</taxon>
        <taxon>Poaceae</taxon>
        <taxon>PACMAD clade</taxon>
        <taxon>Chloridoideae</taxon>
        <taxon>Eragrostideae</taxon>
        <taxon>Eragrostidinae</taxon>
        <taxon>Eragrostis</taxon>
    </lineage>
</organism>
<keyword evidence="6" id="KW-0175">Coiled coil</keyword>
<keyword evidence="2" id="KW-0433">Leucine-rich repeat</keyword>
<evidence type="ECO:0000313" key="9">
    <source>
        <dbReference type="EMBL" id="TVU43780.1"/>
    </source>
</evidence>
<evidence type="ECO:0000313" key="10">
    <source>
        <dbReference type="Proteomes" id="UP000324897"/>
    </source>
</evidence>
<comment type="caution">
    <text evidence="9">The sequence shown here is derived from an EMBL/GenBank/DDBJ whole genome shotgun (WGS) entry which is preliminary data.</text>
</comment>
<dbReference type="OrthoDB" id="673289at2759"/>
<dbReference type="SUPFAM" id="SSF52540">
    <property type="entry name" value="P-loop containing nucleoside triphosphate hydrolases"/>
    <property type="match status" value="1"/>
</dbReference>
<dbReference type="PRINTS" id="PR00364">
    <property type="entry name" value="DISEASERSIST"/>
</dbReference>
<name>A0A5J9W8R0_9POAL</name>
<keyword evidence="4" id="KW-0547">Nucleotide-binding</keyword>
<feature type="domain" description="Disease resistance N-terminal" evidence="8">
    <location>
        <begin position="12"/>
        <end position="99"/>
    </location>
</feature>
<sequence length="447" mass="50742">MATVVVSAYKGVIESVLAKLKELMTGDKCTHLIAGVSSKDIHFLRDELPAINALLKKLEDADELDLQAKNWRNQAREMAYDIEDCIDEFSNNVESVDAKASFLEKASHFLKTCRAHLETAWQIKELKSRLKEINERRKRYKVEDCISNTTSVIVDPRISAFYKEAANLVGIDSPKRELAKMVMDEGKHLKVMSIVGFGGLGKTTLASQVYREVGGQFNCNKAFVSVSQKPDMVRLLTSVLLQLKQHPPSHACGVQDLINILREYLLDKRYFIVVDDLWDVPSWNIVACAFPQNNHRSRVMITTRNGDVARACSSDHGCIHNMKPLKSSFSPPFCNIERLHPNLLIFSSFPRWIGHLRCLRELSLMVKQMHQEDFGIIGIKLTSLVQLKLRGRTHPNGKDHDRRLHGIQGKDAGMMKRVFQEVANALPTGPKIYVDIWPWSRPEEART</sequence>
<dbReference type="Gene3D" id="3.40.50.300">
    <property type="entry name" value="P-loop containing nucleotide triphosphate hydrolases"/>
    <property type="match status" value="1"/>
</dbReference>
<comment type="similarity">
    <text evidence="1">Belongs to the disease resistance NB-LRR family.</text>
</comment>
<protein>
    <recommendedName>
        <fullName evidence="11">NB-ARC domain-containing protein</fullName>
    </recommendedName>
</protein>
<dbReference type="InterPro" id="IPR027417">
    <property type="entry name" value="P-loop_NTPase"/>
</dbReference>
<dbReference type="GO" id="GO:0006952">
    <property type="term" value="P:defense response"/>
    <property type="evidence" value="ECO:0007669"/>
    <property type="project" value="UniProtKB-KW"/>
</dbReference>
<reference evidence="9 10" key="1">
    <citation type="journal article" date="2019" name="Sci. Rep.">
        <title>A high-quality genome of Eragrostis curvula grass provides insights into Poaceae evolution and supports new strategies to enhance forage quality.</title>
        <authorList>
            <person name="Carballo J."/>
            <person name="Santos B.A.C.M."/>
            <person name="Zappacosta D."/>
            <person name="Garbus I."/>
            <person name="Selva J.P."/>
            <person name="Gallo C.A."/>
            <person name="Diaz A."/>
            <person name="Albertini E."/>
            <person name="Caccamo M."/>
            <person name="Echenique V."/>
        </authorList>
    </citation>
    <scope>NUCLEOTIDE SEQUENCE [LARGE SCALE GENOMIC DNA]</scope>
    <source>
        <strain evidence="10">cv. Victoria</strain>
        <tissue evidence="9">Leaf</tissue>
    </source>
</reference>
<dbReference type="PANTHER" id="PTHR19338">
    <property type="entry name" value="TRANSLOCASE OF INNER MITOCHONDRIAL MEMBRANE 13 HOMOLOG"/>
    <property type="match status" value="1"/>
</dbReference>
<dbReference type="EMBL" id="RWGY01000005">
    <property type="protein sequence ID" value="TVU43780.1"/>
    <property type="molecule type" value="Genomic_DNA"/>
</dbReference>
<dbReference type="InterPro" id="IPR002182">
    <property type="entry name" value="NB-ARC"/>
</dbReference>
<evidence type="ECO:0000256" key="3">
    <source>
        <dbReference type="ARBA" id="ARBA00022737"/>
    </source>
</evidence>
<evidence type="ECO:0008006" key="11">
    <source>
        <dbReference type="Google" id="ProtNLM"/>
    </source>
</evidence>
<proteinExistence type="inferred from homology"/>
<dbReference type="InterPro" id="IPR038005">
    <property type="entry name" value="RX-like_CC"/>
</dbReference>
<keyword evidence="3" id="KW-0677">Repeat</keyword>
<evidence type="ECO:0000256" key="1">
    <source>
        <dbReference type="ARBA" id="ARBA00008894"/>
    </source>
</evidence>
<dbReference type="AlphaFoldDB" id="A0A5J9W8R0"/>
<dbReference type="InterPro" id="IPR041118">
    <property type="entry name" value="Rx_N"/>
</dbReference>